<protein>
    <submittedName>
        <fullName evidence="1">Uncharacterized protein</fullName>
    </submittedName>
</protein>
<feature type="non-terminal residue" evidence="1">
    <location>
        <position position="271"/>
    </location>
</feature>
<dbReference type="HOGENOM" id="CLU_1028772_0_0_1"/>
<accession>S8DHH4</accession>
<reference evidence="1 2" key="1">
    <citation type="journal article" date="2012" name="Science">
        <title>The Paleozoic origin of enzymatic lignin decomposition reconstructed from 31 fungal genomes.</title>
        <authorList>
            <person name="Floudas D."/>
            <person name="Binder M."/>
            <person name="Riley R."/>
            <person name="Barry K."/>
            <person name="Blanchette R.A."/>
            <person name="Henrissat B."/>
            <person name="Martinez A.T."/>
            <person name="Otillar R."/>
            <person name="Spatafora J.W."/>
            <person name="Yadav J.S."/>
            <person name="Aerts A."/>
            <person name="Benoit I."/>
            <person name="Boyd A."/>
            <person name="Carlson A."/>
            <person name="Copeland A."/>
            <person name="Coutinho P.M."/>
            <person name="de Vries R.P."/>
            <person name="Ferreira P."/>
            <person name="Findley K."/>
            <person name="Foster B."/>
            <person name="Gaskell J."/>
            <person name="Glotzer D."/>
            <person name="Gorecki P."/>
            <person name="Heitman J."/>
            <person name="Hesse C."/>
            <person name="Hori C."/>
            <person name="Igarashi K."/>
            <person name="Jurgens J.A."/>
            <person name="Kallen N."/>
            <person name="Kersten P."/>
            <person name="Kohler A."/>
            <person name="Kuees U."/>
            <person name="Kumar T.K.A."/>
            <person name="Kuo A."/>
            <person name="LaButti K."/>
            <person name="Larrondo L.F."/>
            <person name="Lindquist E."/>
            <person name="Ling A."/>
            <person name="Lombard V."/>
            <person name="Lucas S."/>
            <person name="Lundell T."/>
            <person name="Martin R."/>
            <person name="McLaughlin D.J."/>
            <person name="Morgenstern I."/>
            <person name="Morin E."/>
            <person name="Murat C."/>
            <person name="Nagy L.G."/>
            <person name="Nolan M."/>
            <person name="Ohm R.A."/>
            <person name="Patyshakuliyeva A."/>
            <person name="Rokas A."/>
            <person name="Ruiz-Duenas F.J."/>
            <person name="Sabat G."/>
            <person name="Salamov A."/>
            <person name="Samejima M."/>
            <person name="Schmutz J."/>
            <person name="Slot J.C."/>
            <person name="St John F."/>
            <person name="Stenlid J."/>
            <person name="Sun H."/>
            <person name="Sun S."/>
            <person name="Syed K."/>
            <person name="Tsang A."/>
            <person name="Wiebenga A."/>
            <person name="Young D."/>
            <person name="Pisabarro A."/>
            <person name="Eastwood D.C."/>
            <person name="Martin F."/>
            <person name="Cullen D."/>
            <person name="Grigoriev I.V."/>
            <person name="Hibbett D.S."/>
        </authorList>
    </citation>
    <scope>NUCLEOTIDE SEQUENCE</scope>
    <source>
        <strain evidence="2">FP-58527</strain>
    </source>
</reference>
<evidence type="ECO:0000313" key="1">
    <source>
        <dbReference type="EMBL" id="EPS92432.1"/>
    </source>
</evidence>
<dbReference type="Proteomes" id="UP000015241">
    <property type="component" value="Unassembled WGS sequence"/>
</dbReference>
<name>S8DHH4_FOMSC</name>
<evidence type="ECO:0000313" key="2">
    <source>
        <dbReference type="Proteomes" id="UP000015241"/>
    </source>
</evidence>
<dbReference type="AlphaFoldDB" id="S8DHH4"/>
<sequence>PALKVRPGEAPDTGPVRNWVSVLDLPSSSPIPSLPSTGNAGAQPPDTGPVDLLTFDQAVLPHLTGDPVLLEALHQAQAFGSGALSNRTDWWLDGAPLDQFFVFGIIQRWGEHLPDACCIIQVPQAMYRVIWDDEVEPLTDDHLLPIVGDLVLMNVRMGLAPPRDGYPFTDSRTKFQWQHLLMSNVRVVAHHWQQDVILQYMHQFTLLAVDAENNRKWTAYQTRMDALHTADANSNRKKYRNYLWEHELDMVHVVDAVPVPQVYTEIVRASI</sequence>
<proteinExistence type="predicted"/>
<organism evidence="1 2">
    <name type="scientific">Fomitopsis schrenkii</name>
    <name type="common">Brown rot fungus</name>
    <dbReference type="NCBI Taxonomy" id="2126942"/>
    <lineage>
        <taxon>Eukaryota</taxon>
        <taxon>Fungi</taxon>
        <taxon>Dikarya</taxon>
        <taxon>Basidiomycota</taxon>
        <taxon>Agaricomycotina</taxon>
        <taxon>Agaricomycetes</taxon>
        <taxon>Polyporales</taxon>
        <taxon>Fomitopsis</taxon>
    </lineage>
</organism>
<feature type="non-terminal residue" evidence="1">
    <location>
        <position position="1"/>
    </location>
</feature>
<dbReference type="EMBL" id="KE504605">
    <property type="protein sequence ID" value="EPS92432.1"/>
    <property type="molecule type" value="Genomic_DNA"/>
</dbReference>
<keyword evidence="2" id="KW-1185">Reference proteome</keyword>
<dbReference type="InParanoid" id="S8DHH4"/>
<gene>
    <name evidence="1" type="ORF">FOMPIDRAFT_1056885</name>
</gene>